<feature type="transmembrane region" description="Helical" evidence="6">
    <location>
        <begin position="363"/>
        <end position="387"/>
    </location>
</feature>
<proteinExistence type="predicted"/>
<reference evidence="8 9" key="1">
    <citation type="submission" date="2018-11" db="EMBL/GenBank/DDBJ databases">
        <authorList>
            <person name="Li F."/>
        </authorList>
    </citation>
    <scope>NUCLEOTIDE SEQUENCE [LARGE SCALE GENOMIC DNA]</scope>
    <source>
        <strain evidence="8 9">Gsoil 097</strain>
    </source>
</reference>
<evidence type="ECO:0000259" key="7">
    <source>
        <dbReference type="PROSITE" id="PS50850"/>
    </source>
</evidence>
<dbReference type="InterPro" id="IPR011701">
    <property type="entry name" value="MFS"/>
</dbReference>
<feature type="transmembrane region" description="Helical" evidence="6">
    <location>
        <begin position="131"/>
        <end position="149"/>
    </location>
</feature>
<feature type="transmembrane region" description="Helical" evidence="6">
    <location>
        <begin position="241"/>
        <end position="260"/>
    </location>
</feature>
<dbReference type="InterPro" id="IPR036259">
    <property type="entry name" value="MFS_trans_sf"/>
</dbReference>
<evidence type="ECO:0000313" key="8">
    <source>
        <dbReference type="EMBL" id="RNL62728.1"/>
    </source>
</evidence>
<keyword evidence="9" id="KW-1185">Reference proteome</keyword>
<name>A0A3N0CH16_9ACTN</name>
<keyword evidence="2" id="KW-1003">Cell membrane</keyword>
<evidence type="ECO:0000256" key="1">
    <source>
        <dbReference type="ARBA" id="ARBA00004651"/>
    </source>
</evidence>
<dbReference type="AlphaFoldDB" id="A0A3N0CH16"/>
<evidence type="ECO:0000256" key="2">
    <source>
        <dbReference type="ARBA" id="ARBA00022475"/>
    </source>
</evidence>
<evidence type="ECO:0000256" key="6">
    <source>
        <dbReference type="SAM" id="Phobius"/>
    </source>
</evidence>
<gene>
    <name evidence="8" type="ORF">EFK50_13335</name>
</gene>
<evidence type="ECO:0000256" key="3">
    <source>
        <dbReference type="ARBA" id="ARBA00022692"/>
    </source>
</evidence>
<dbReference type="PROSITE" id="PS50850">
    <property type="entry name" value="MFS"/>
    <property type="match status" value="1"/>
</dbReference>
<feature type="transmembrane region" description="Helical" evidence="6">
    <location>
        <begin position="393"/>
        <end position="411"/>
    </location>
</feature>
<feature type="transmembrane region" description="Helical" evidence="6">
    <location>
        <begin position="196"/>
        <end position="220"/>
    </location>
</feature>
<protein>
    <submittedName>
        <fullName evidence="8">MFS transporter</fullName>
    </submittedName>
</protein>
<keyword evidence="5 6" id="KW-0472">Membrane</keyword>
<dbReference type="CDD" id="cd17324">
    <property type="entry name" value="MFS_NepI_like"/>
    <property type="match status" value="1"/>
</dbReference>
<keyword evidence="4 6" id="KW-1133">Transmembrane helix</keyword>
<sequence length="420" mass="44061">MPRPIGRPLPRGPPVEFIAQTENAETHAGPKPRKAEPAGWFAVCSVMSASFALVLSEFIPLGLLDELSRDLGVTEGRAGLFVVLPGLAACIGAPLVTVLAGSTDRRRVLLLLSATVLASNIWVVFAPTFAVALIGRAALGFAVGGFWTIGPPTATRFVADRHATRAASLVIGGISMATVISLPLGAWIVVVTNWRWAFVVAAAFAFVAVCLEIVAVPRLAPVGSVRWSTLLGVFSTRKARQCLGITVAAFGAHFATYTYVTPFVNQTGLPESALPVVLLAFGLVGVVSNLVGGWVLDSRLRPVFSGALLILGVALIVMPMTESLPALTVALIFTWGISWGLIPLSLQIWILAATPQARDGDQAMFVSVLQLSLAGGSALGGVLVDWLDVRTDYFLAGVVALLAGLATTWWLHGVQGRGAT</sequence>
<feature type="transmembrane region" description="Helical" evidence="6">
    <location>
        <begin position="303"/>
        <end position="321"/>
    </location>
</feature>
<dbReference type="Gene3D" id="1.20.1250.20">
    <property type="entry name" value="MFS general substrate transporter like domains"/>
    <property type="match status" value="2"/>
</dbReference>
<dbReference type="InterPro" id="IPR050189">
    <property type="entry name" value="MFS_Efflux_Transporters"/>
</dbReference>
<accession>A0A3N0CH16</accession>
<keyword evidence="3 6" id="KW-0812">Transmembrane</keyword>
<dbReference type="PANTHER" id="PTHR43124">
    <property type="entry name" value="PURINE EFFLUX PUMP PBUE"/>
    <property type="match status" value="1"/>
</dbReference>
<feature type="transmembrane region" description="Helical" evidence="6">
    <location>
        <begin position="327"/>
        <end position="351"/>
    </location>
</feature>
<dbReference type="OrthoDB" id="9814237at2"/>
<evidence type="ECO:0000256" key="5">
    <source>
        <dbReference type="ARBA" id="ARBA00023136"/>
    </source>
</evidence>
<dbReference type="Pfam" id="PF07690">
    <property type="entry name" value="MFS_1"/>
    <property type="match status" value="1"/>
</dbReference>
<dbReference type="InterPro" id="IPR020846">
    <property type="entry name" value="MFS_dom"/>
</dbReference>
<dbReference type="PANTHER" id="PTHR43124:SF5">
    <property type="entry name" value="PURINE RIBONUCLEOSIDE EFFLUX PUMP NEPI"/>
    <property type="match status" value="1"/>
</dbReference>
<dbReference type="SUPFAM" id="SSF103473">
    <property type="entry name" value="MFS general substrate transporter"/>
    <property type="match status" value="1"/>
</dbReference>
<dbReference type="EMBL" id="RJSE01000007">
    <property type="protein sequence ID" value="RNL62728.1"/>
    <property type="molecule type" value="Genomic_DNA"/>
</dbReference>
<dbReference type="Proteomes" id="UP000267128">
    <property type="component" value="Unassembled WGS sequence"/>
</dbReference>
<evidence type="ECO:0000313" key="9">
    <source>
        <dbReference type="Proteomes" id="UP000267128"/>
    </source>
</evidence>
<evidence type="ECO:0000256" key="4">
    <source>
        <dbReference type="ARBA" id="ARBA00022989"/>
    </source>
</evidence>
<dbReference type="GO" id="GO:0005886">
    <property type="term" value="C:plasma membrane"/>
    <property type="evidence" value="ECO:0007669"/>
    <property type="project" value="UniProtKB-SubCell"/>
</dbReference>
<comment type="subcellular location">
    <subcellularLocation>
        <location evidence="1">Cell membrane</location>
        <topology evidence="1">Multi-pass membrane protein</topology>
    </subcellularLocation>
</comment>
<dbReference type="GO" id="GO:0022857">
    <property type="term" value="F:transmembrane transporter activity"/>
    <property type="evidence" value="ECO:0007669"/>
    <property type="project" value="InterPro"/>
</dbReference>
<feature type="transmembrane region" description="Helical" evidence="6">
    <location>
        <begin position="272"/>
        <end position="296"/>
    </location>
</feature>
<feature type="transmembrane region" description="Helical" evidence="6">
    <location>
        <begin position="169"/>
        <end position="190"/>
    </location>
</feature>
<comment type="caution">
    <text evidence="8">The sequence shown here is derived from an EMBL/GenBank/DDBJ whole genome shotgun (WGS) entry which is preliminary data.</text>
</comment>
<feature type="transmembrane region" description="Helical" evidence="6">
    <location>
        <begin position="79"/>
        <end position="101"/>
    </location>
</feature>
<organism evidence="8 9">
    <name type="scientific">Nocardioides marmoriginsengisoli</name>
    <dbReference type="NCBI Taxonomy" id="661483"/>
    <lineage>
        <taxon>Bacteria</taxon>
        <taxon>Bacillati</taxon>
        <taxon>Actinomycetota</taxon>
        <taxon>Actinomycetes</taxon>
        <taxon>Propionibacteriales</taxon>
        <taxon>Nocardioidaceae</taxon>
        <taxon>Nocardioides</taxon>
    </lineage>
</organism>
<feature type="domain" description="Major facilitator superfamily (MFS) profile" evidence="7">
    <location>
        <begin position="42"/>
        <end position="415"/>
    </location>
</feature>
<feature type="transmembrane region" description="Helical" evidence="6">
    <location>
        <begin position="108"/>
        <end position="125"/>
    </location>
</feature>
<feature type="transmembrane region" description="Helical" evidence="6">
    <location>
        <begin position="38"/>
        <end position="59"/>
    </location>
</feature>